<accession>A0A8R1U2W9</accession>
<reference evidence="1" key="2">
    <citation type="submission" date="2022-06" db="UniProtKB">
        <authorList>
            <consortium name="EnsemblMetazoa"/>
        </authorList>
    </citation>
    <scope>IDENTIFICATION</scope>
</reference>
<dbReference type="EnsemblMetazoa" id="OVOC9636.1">
    <property type="protein sequence ID" value="OVOC9636.1"/>
    <property type="gene ID" value="WBGene00246445"/>
</dbReference>
<keyword evidence="2" id="KW-1185">Reference proteome</keyword>
<dbReference type="AlphaFoldDB" id="A0A8R1U2W9"/>
<name>A0A8R1U2W9_ONCVO</name>
<organism evidence="1 2">
    <name type="scientific">Onchocerca volvulus</name>
    <dbReference type="NCBI Taxonomy" id="6282"/>
    <lineage>
        <taxon>Eukaryota</taxon>
        <taxon>Metazoa</taxon>
        <taxon>Ecdysozoa</taxon>
        <taxon>Nematoda</taxon>
        <taxon>Chromadorea</taxon>
        <taxon>Rhabditida</taxon>
        <taxon>Spirurina</taxon>
        <taxon>Spiruromorpha</taxon>
        <taxon>Filarioidea</taxon>
        <taxon>Onchocercidae</taxon>
        <taxon>Onchocerca</taxon>
    </lineage>
</organism>
<reference evidence="2" key="1">
    <citation type="submission" date="2013-10" db="EMBL/GenBank/DDBJ databases">
        <title>Genome sequencing of Onchocerca volvulus.</title>
        <authorList>
            <person name="Cotton J."/>
            <person name="Tsai J."/>
            <person name="Stanley E."/>
            <person name="Tracey A."/>
            <person name="Holroyd N."/>
            <person name="Lustigman S."/>
            <person name="Berriman M."/>
        </authorList>
    </citation>
    <scope>NUCLEOTIDE SEQUENCE</scope>
</reference>
<evidence type="ECO:0000313" key="2">
    <source>
        <dbReference type="Proteomes" id="UP000024404"/>
    </source>
</evidence>
<dbReference type="EMBL" id="CMVM020000284">
    <property type="status" value="NOT_ANNOTATED_CDS"/>
    <property type="molecule type" value="Genomic_DNA"/>
</dbReference>
<dbReference type="Proteomes" id="UP000024404">
    <property type="component" value="Unassembled WGS sequence"/>
</dbReference>
<evidence type="ECO:0000313" key="1">
    <source>
        <dbReference type="EnsemblMetazoa" id="OVOC9636.1"/>
    </source>
</evidence>
<protein>
    <submittedName>
        <fullName evidence="1">Uncharacterized protein</fullName>
    </submittedName>
</protein>
<sequence length="49" mass="5732">MDRLVFSFCFISNSTSGNKAMAKVIRKTFLLLFKDFIFEVQSNFYIPLC</sequence>
<proteinExistence type="predicted"/>